<evidence type="ECO:0000313" key="4">
    <source>
        <dbReference type="Proteomes" id="UP001151760"/>
    </source>
</evidence>
<evidence type="ECO:0000259" key="2">
    <source>
        <dbReference type="Pfam" id="PF07727"/>
    </source>
</evidence>
<proteinExistence type="predicted"/>
<dbReference type="EMBL" id="BQNB010019914">
    <property type="protein sequence ID" value="GJT90366.1"/>
    <property type="molecule type" value="Genomic_DNA"/>
</dbReference>
<gene>
    <name evidence="3" type="ORF">Tco_1079211</name>
</gene>
<feature type="domain" description="Reverse transcriptase Ty1/copia-type" evidence="2">
    <location>
        <begin position="53"/>
        <end position="295"/>
    </location>
</feature>
<evidence type="ECO:0000313" key="3">
    <source>
        <dbReference type="EMBL" id="GJT90366.1"/>
    </source>
</evidence>
<dbReference type="PANTHER" id="PTHR11439:SF524">
    <property type="entry name" value="RNA-DIRECTED DNA POLYMERASE, PROTEIN KINASE RLK-PELLE-DLSV FAMILY"/>
    <property type="match status" value="1"/>
</dbReference>
<comment type="caution">
    <text evidence="3">The sequence shown here is derived from an EMBL/GenBank/DDBJ whole genome shotgun (WGS) entry which is preliminary data.</text>
</comment>
<dbReference type="Proteomes" id="UP001151760">
    <property type="component" value="Unassembled WGS sequence"/>
</dbReference>
<protein>
    <submittedName>
        <fullName evidence="3">Ribonuclease H-like domain-containing protein</fullName>
    </submittedName>
</protein>
<sequence length="605" mass="68337">MVTCFRVETNRPTKRLNLHVSSVSPLPKSYRDAFSDPNWQNAMRDEYHALIKNKTWTLVPRPPDTNIVRCMWLFRHKYLADGTLSRYKARLVANGSTQLEGVDVDETFSPVVKPGTIRTVLSLAASRHWPIHQLDVKNAFLHGDLSETVYMHQPPGFRDSVHPDYVCLLQRSLYGLKQAPRAWFQRFASYITRVGFSHSRCDSSLFIYRQGTDTAYLLLYVDDIVLIASFESLLQQIIRSLHQEFAMTDLGPLNYFLGIYVTRDSLGLFLSQKKYVVEILDRAHMVNCNPSRTPIDTESKLGSDGDPVSDPTLYRSLAGSLQYLTFTRPDISYAVQQVCLYMHDPREPHFSALKRILRYVRGTLDYGLQLFSSSTTNLVAYSDADWAGCPTTRRSTSGYCVFLGNNLLSKRQPTLSRSSAEAEYRGVANAVAETCWLQNILRELHTPLSSATLVYCDNVRVLHVPSRYQYADIFTKGLPSALFEEFRSGYHQKDRKPSQNDKTEHGMEKTVQNQGQSPKMPKSESILKNQQTLNIEAYAFAQLCSGSGKSFDGMVHSGSGVAGLSLSGIGLNYRRVDMSIEESTTTSLMCVIDSAIQLRRRDGVV</sequence>
<name>A0ABQ5HR50_9ASTR</name>
<feature type="region of interest" description="Disordered" evidence="1">
    <location>
        <begin position="489"/>
        <end position="524"/>
    </location>
</feature>
<dbReference type="InterPro" id="IPR043502">
    <property type="entry name" value="DNA/RNA_pol_sf"/>
</dbReference>
<reference evidence="3" key="2">
    <citation type="submission" date="2022-01" db="EMBL/GenBank/DDBJ databases">
        <authorList>
            <person name="Yamashiro T."/>
            <person name="Shiraishi A."/>
            <person name="Satake H."/>
            <person name="Nakayama K."/>
        </authorList>
    </citation>
    <scope>NUCLEOTIDE SEQUENCE</scope>
</reference>
<accession>A0ABQ5HR50</accession>
<dbReference type="SUPFAM" id="SSF56672">
    <property type="entry name" value="DNA/RNA polymerases"/>
    <property type="match status" value="1"/>
</dbReference>
<dbReference type="Pfam" id="PF07727">
    <property type="entry name" value="RVT_2"/>
    <property type="match status" value="1"/>
</dbReference>
<keyword evidence="4" id="KW-1185">Reference proteome</keyword>
<evidence type="ECO:0000256" key="1">
    <source>
        <dbReference type="SAM" id="MobiDB-lite"/>
    </source>
</evidence>
<dbReference type="CDD" id="cd09272">
    <property type="entry name" value="RNase_HI_RT_Ty1"/>
    <property type="match status" value="1"/>
</dbReference>
<organism evidence="3 4">
    <name type="scientific">Tanacetum coccineum</name>
    <dbReference type="NCBI Taxonomy" id="301880"/>
    <lineage>
        <taxon>Eukaryota</taxon>
        <taxon>Viridiplantae</taxon>
        <taxon>Streptophyta</taxon>
        <taxon>Embryophyta</taxon>
        <taxon>Tracheophyta</taxon>
        <taxon>Spermatophyta</taxon>
        <taxon>Magnoliopsida</taxon>
        <taxon>eudicotyledons</taxon>
        <taxon>Gunneridae</taxon>
        <taxon>Pentapetalae</taxon>
        <taxon>asterids</taxon>
        <taxon>campanulids</taxon>
        <taxon>Asterales</taxon>
        <taxon>Asteraceae</taxon>
        <taxon>Asteroideae</taxon>
        <taxon>Anthemideae</taxon>
        <taxon>Anthemidinae</taxon>
        <taxon>Tanacetum</taxon>
    </lineage>
</organism>
<feature type="compositionally biased region" description="Basic and acidic residues" evidence="1">
    <location>
        <begin position="489"/>
        <end position="508"/>
    </location>
</feature>
<dbReference type="PANTHER" id="PTHR11439">
    <property type="entry name" value="GAG-POL-RELATED RETROTRANSPOSON"/>
    <property type="match status" value="1"/>
</dbReference>
<dbReference type="InterPro" id="IPR013103">
    <property type="entry name" value="RVT_2"/>
</dbReference>
<reference evidence="3" key="1">
    <citation type="journal article" date="2022" name="Int. J. Mol. Sci.">
        <title>Draft Genome of Tanacetum Coccineum: Genomic Comparison of Closely Related Tanacetum-Family Plants.</title>
        <authorList>
            <person name="Yamashiro T."/>
            <person name="Shiraishi A."/>
            <person name="Nakayama K."/>
            <person name="Satake H."/>
        </authorList>
    </citation>
    <scope>NUCLEOTIDE SEQUENCE</scope>
</reference>